<feature type="compositionally biased region" description="Low complexity" evidence="1">
    <location>
        <begin position="31"/>
        <end position="42"/>
    </location>
</feature>
<dbReference type="GeneID" id="31016906"/>
<keyword evidence="3" id="KW-1185">Reference proteome</keyword>
<sequence length="483" mass="51624">MTSRRVLRSAGPVEDQPPSPPRAAARRAAVRPRGGSGPARRPGGPGRVTKPAKPQPLGKATEALLRAVRWATKTHENAGNKGVFDPFKAVDDGQWDEDWAAMLRRDPAGVSGPPSHGPIADNNDDNNAARPPPPPPPQPQPQPQPQPPSVPTRASRRIAERRLAASAMRDEIEAAELPNSNASSSTTAAVAAATSPRVLRRSSRRTKASSSNTAAASSSSANNAAITASNNNNTIGSSNTATVPSTTSRNGGSNTASTLPSASASASANNNGSTSGSTSTANTTTTSLPAPPTPAANALRTLADPVVGRNGFTLLHPQHRFTRGRDQSQHLTLHYTDNTQPGVRQTHTYTPRPRRDAATGTTSTPSIDWTSPADIARLNRWTCQVLKRHGAASLRPDVTWFTGEERRWLRDLGERMARELRECGTPVPTREEQARMFNARWAGTRVGPGERQEGRVRPVRTPHSLESEIHRSGLYPASLRARR</sequence>
<protein>
    <submittedName>
        <fullName evidence="2">Uncharacterized protein</fullName>
    </submittedName>
</protein>
<accession>A0A1J9QSB3</accession>
<feature type="region of interest" description="Disordered" evidence="1">
    <location>
        <begin position="338"/>
        <end position="368"/>
    </location>
</feature>
<feature type="compositionally biased region" description="Basic and acidic residues" evidence="1">
    <location>
        <begin position="157"/>
        <end position="172"/>
    </location>
</feature>
<proteinExistence type="predicted"/>
<feature type="compositionally biased region" description="Polar residues" evidence="1">
    <location>
        <begin position="359"/>
        <end position="368"/>
    </location>
</feature>
<reference evidence="2 3" key="1">
    <citation type="submission" date="2016-10" db="EMBL/GenBank/DDBJ databases">
        <title>Proteomics and genomics reveal pathogen-plant mechanisms compatible with a hemibiotrophic lifestyle of Diplodia corticola.</title>
        <authorList>
            <person name="Fernandes I."/>
            <person name="De Jonge R."/>
            <person name="Van De Peer Y."/>
            <person name="Devreese B."/>
            <person name="Alves A."/>
            <person name="Esteves A.C."/>
        </authorList>
    </citation>
    <scope>NUCLEOTIDE SEQUENCE [LARGE SCALE GENOMIC DNA]</scope>
    <source>
        <strain evidence="2 3">CBS 112549</strain>
    </source>
</reference>
<organism evidence="2 3">
    <name type="scientific">Diplodia corticola</name>
    <dbReference type="NCBI Taxonomy" id="236234"/>
    <lineage>
        <taxon>Eukaryota</taxon>
        <taxon>Fungi</taxon>
        <taxon>Dikarya</taxon>
        <taxon>Ascomycota</taxon>
        <taxon>Pezizomycotina</taxon>
        <taxon>Dothideomycetes</taxon>
        <taxon>Dothideomycetes incertae sedis</taxon>
        <taxon>Botryosphaeriales</taxon>
        <taxon>Botryosphaeriaceae</taxon>
        <taxon>Diplodia</taxon>
    </lineage>
</organism>
<feature type="compositionally biased region" description="Pro residues" evidence="1">
    <location>
        <begin position="130"/>
        <end position="150"/>
    </location>
</feature>
<dbReference type="EMBL" id="MNUE01000050">
    <property type="protein sequence ID" value="OJD31305.1"/>
    <property type="molecule type" value="Genomic_DNA"/>
</dbReference>
<dbReference type="OrthoDB" id="3944656at2759"/>
<feature type="compositionally biased region" description="Polar residues" evidence="1">
    <location>
        <begin position="338"/>
        <end position="349"/>
    </location>
</feature>
<feature type="region of interest" description="Disordered" evidence="1">
    <location>
        <begin position="1"/>
        <end position="61"/>
    </location>
</feature>
<feature type="compositionally biased region" description="Low complexity" evidence="1">
    <location>
        <begin position="179"/>
        <end position="195"/>
    </location>
</feature>
<comment type="caution">
    <text evidence="2">The sequence shown here is derived from an EMBL/GenBank/DDBJ whole genome shotgun (WGS) entry which is preliminary data.</text>
</comment>
<dbReference type="AlphaFoldDB" id="A0A1J9QSB3"/>
<dbReference type="Proteomes" id="UP000183809">
    <property type="component" value="Unassembled WGS sequence"/>
</dbReference>
<feature type="compositionally biased region" description="Basic residues" evidence="1">
    <location>
        <begin position="198"/>
        <end position="207"/>
    </location>
</feature>
<evidence type="ECO:0000313" key="3">
    <source>
        <dbReference type="Proteomes" id="UP000183809"/>
    </source>
</evidence>
<dbReference type="RefSeq" id="XP_020127565.1">
    <property type="nucleotide sequence ID" value="XM_020276645.1"/>
</dbReference>
<feature type="region of interest" description="Disordered" evidence="1">
    <location>
        <begin position="445"/>
        <end position="483"/>
    </location>
</feature>
<name>A0A1J9QSB3_9PEZI</name>
<evidence type="ECO:0000313" key="2">
    <source>
        <dbReference type="EMBL" id="OJD31305.1"/>
    </source>
</evidence>
<gene>
    <name evidence="2" type="ORF">BKCO1_5000051</name>
</gene>
<evidence type="ECO:0000256" key="1">
    <source>
        <dbReference type="SAM" id="MobiDB-lite"/>
    </source>
</evidence>
<feature type="compositionally biased region" description="Low complexity" evidence="1">
    <location>
        <begin position="208"/>
        <end position="242"/>
    </location>
</feature>
<feature type="compositionally biased region" description="Polar residues" evidence="1">
    <location>
        <begin position="243"/>
        <end position="252"/>
    </location>
</feature>
<feature type="compositionally biased region" description="Low complexity" evidence="1">
    <location>
        <begin position="253"/>
        <end position="288"/>
    </location>
</feature>
<feature type="region of interest" description="Disordered" evidence="1">
    <location>
        <begin position="98"/>
        <end position="296"/>
    </location>
</feature>